<evidence type="ECO:0000256" key="1">
    <source>
        <dbReference type="SAM" id="Phobius"/>
    </source>
</evidence>
<comment type="caution">
    <text evidence="2">The sequence shown here is derived from an EMBL/GenBank/DDBJ whole genome shotgun (WGS) entry which is preliminary data.</text>
</comment>
<dbReference type="OrthoDB" id="8641989at2"/>
<organism evidence="2 3">
    <name type="scientific">Bordetella genomosp. 5</name>
    <dbReference type="NCBI Taxonomy" id="1395608"/>
    <lineage>
        <taxon>Bacteria</taxon>
        <taxon>Pseudomonadati</taxon>
        <taxon>Pseudomonadota</taxon>
        <taxon>Betaproteobacteria</taxon>
        <taxon>Burkholderiales</taxon>
        <taxon>Alcaligenaceae</taxon>
        <taxon>Bordetella</taxon>
    </lineage>
</organism>
<dbReference type="InterPro" id="IPR047676">
    <property type="entry name" value="FxLYD_dom"/>
</dbReference>
<keyword evidence="3" id="KW-1185">Reference proteome</keyword>
<keyword evidence="1" id="KW-0812">Transmembrane</keyword>
<dbReference type="RefSeq" id="WP_094799992.1">
    <property type="nucleotide sequence ID" value="NZ_NEVN01000006.1"/>
</dbReference>
<sequence length="292" mass="31595">MASKSTTINTVTLTCSACGSSAFTKIALNEYRCNHCHATTLVEDDVAQRLEKILRGIQQPAQPQRPHPAVLLTIALVVAAIFLVPLLIGLMGRDVVPEPPPLETGIDASLVRLSAAQDVKVNGRSYLLLTVRNEAGQKIDAPRVTATFRQGELTLGSRSDSPLARTLQHGEYSPVLIMLPSDPYDAYTLSVAEPRAARKEQIDVRTSKVQLVRNDGSYRLVGLVTNHASGVAGSIQISVMLYDEDGRVIGTGSGYATANQLAPQASTSFDVRCDIYHEARIASYDYMVQSEN</sequence>
<reference evidence="2 3" key="1">
    <citation type="submission" date="2017-05" db="EMBL/GenBank/DDBJ databases">
        <title>Complete and WGS of Bordetella genogroups.</title>
        <authorList>
            <person name="Spilker T."/>
            <person name="LiPuma J."/>
        </authorList>
    </citation>
    <scope>NUCLEOTIDE SEQUENCE [LARGE SCALE GENOMIC DNA]</scope>
    <source>
        <strain evidence="2 3">AU10456</strain>
    </source>
</reference>
<feature type="transmembrane region" description="Helical" evidence="1">
    <location>
        <begin position="69"/>
        <end position="91"/>
    </location>
</feature>
<accession>A0A261TRI3</accession>
<proteinExistence type="predicted"/>
<gene>
    <name evidence="2" type="ORF">CAL25_11060</name>
</gene>
<dbReference type="AlphaFoldDB" id="A0A261TRI3"/>
<dbReference type="NCBIfam" id="NF038353">
    <property type="entry name" value="FxLYD_dom"/>
    <property type="match status" value="1"/>
</dbReference>
<keyword evidence="1" id="KW-0472">Membrane</keyword>
<dbReference type="EMBL" id="NEVP01000006">
    <property type="protein sequence ID" value="OZI52035.1"/>
    <property type="molecule type" value="Genomic_DNA"/>
</dbReference>
<evidence type="ECO:0000313" key="3">
    <source>
        <dbReference type="Proteomes" id="UP000216913"/>
    </source>
</evidence>
<evidence type="ECO:0000313" key="2">
    <source>
        <dbReference type="EMBL" id="OZI52035.1"/>
    </source>
</evidence>
<protein>
    <submittedName>
        <fullName evidence="2">Uncharacterized protein</fullName>
    </submittedName>
</protein>
<dbReference type="Proteomes" id="UP000216913">
    <property type="component" value="Unassembled WGS sequence"/>
</dbReference>
<keyword evidence="1" id="KW-1133">Transmembrane helix</keyword>
<name>A0A261TRI3_9BORD</name>